<dbReference type="InterPro" id="IPR036249">
    <property type="entry name" value="Thioredoxin-like_sf"/>
</dbReference>
<dbReference type="AlphaFoldDB" id="A0A0C9TVW5"/>
<comment type="similarity">
    <text evidence="1 2">Belongs to the GST superfamily.</text>
</comment>
<feature type="domain" description="GST N-terminal" evidence="3">
    <location>
        <begin position="1"/>
        <end position="74"/>
    </location>
</feature>
<dbReference type="Gene3D" id="1.20.1050.130">
    <property type="match status" value="1"/>
</dbReference>
<dbReference type="PANTHER" id="PTHR44051">
    <property type="entry name" value="GLUTATHIONE S-TRANSFERASE-RELATED"/>
    <property type="match status" value="1"/>
</dbReference>
<evidence type="ECO:0000313" key="5">
    <source>
        <dbReference type="EMBL" id="KIJ25924.1"/>
    </source>
</evidence>
<evidence type="ECO:0008006" key="7">
    <source>
        <dbReference type="Google" id="ProtNLM"/>
    </source>
</evidence>
<dbReference type="Proteomes" id="UP000054279">
    <property type="component" value="Unassembled WGS sequence"/>
</dbReference>
<protein>
    <recommendedName>
        <fullName evidence="7">Glutathione transferase</fullName>
    </recommendedName>
</protein>
<dbReference type="SUPFAM" id="SSF47616">
    <property type="entry name" value="GST C-terminal domain-like"/>
    <property type="match status" value="1"/>
</dbReference>
<dbReference type="InterPro" id="IPR040079">
    <property type="entry name" value="Glutathione_S-Trfase"/>
</dbReference>
<dbReference type="InterPro" id="IPR004046">
    <property type="entry name" value="GST_C"/>
</dbReference>
<dbReference type="InterPro" id="IPR010987">
    <property type="entry name" value="Glutathione-S-Trfase_C-like"/>
</dbReference>
<dbReference type="Pfam" id="PF00043">
    <property type="entry name" value="GST_C"/>
    <property type="match status" value="1"/>
</dbReference>
<dbReference type="PROSITE" id="PS50404">
    <property type="entry name" value="GST_NTER"/>
    <property type="match status" value="1"/>
</dbReference>
<name>A0A0C9TVW5_SPHS4</name>
<accession>A0A0C9TVW5</accession>
<feature type="domain" description="GST C-terminal" evidence="4">
    <location>
        <begin position="83"/>
        <end position="193"/>
    </location>
</feature>
<evidence type="ECO:0000313" key="6">
    <source>
        <dbReference type="Proteomes" id="UP000054279"/>
    </source>
</evidence>
<evidence type="ECO:0000256" key="2">
    <source>
        <dbReference type="RuleBase" id="RU003494"/>
    </source>
</evidence>
<evidence type="ECO:0000256" key="1">
    <source>
        <dbReference type="ARBA" id="ARBA00007409"/>
    </source>
</evidence>
<dbReference type="SUPFAM" id="SSF52833">
    <property type="entry name" value="Thioredoxin-like"/>
    <property type="match status" value="1"/>
</dbReference>
<dbReference type="CDD" id="cd03048">
    <property type="entry name" value="GST_N_Ure2p_like"/>
    <property type="match status" value="1"/>
</dbReference>
<sequence>MARYAASIALHQLGVPYNLRAIAFQDMEQKSEWFLKINPNDRIPAIVDHKNNDFAVFETSAILLYLAQHYDPENKLSYDPVKEPNLYSEVIQWLCFVHGGLGPMQGQANHFRYQEETKRLYSVIEKRLEGRDWLVGTRYTIADIKAFPWIEGAAWAGIDFKEFPNIHGWVNRIRERPGAYEGRGVPIRVDYEQ</sequence>
<evidence type="ECO:0000259" key="3">
    <source>
        <dbReference type="PROSITE" id="PS50404"/>
    </source>
</evidence>
<proteinExistence type="inferred from homology"/>
<dbReference type="InterPro" id="IPR036282">
    <property type="entry name" value="Glutathione-S-Trfase_C_sf"/>
</dbReference>
<dbReference type="EMBL" id="KN837392">
    <property type="protein sequence ID" value="KIJ25924.1"/>
    <property type="molecule type" value="Genomic_DNA"/>
</dbReference>
<organism evidence="5 6">
    <name type="scientific">Sphaerobolus stellatus (strain SS14)</name>
    <dbReference type="NCBI Taxonomy" id="990650"/>
    <lineage>
        <taxon>Eukaryota</taxon>
        <taxon>Fungi</taxon>
        <taxon>Dikarya</taxon>
        <taxon>Basidiomycota</taxon>
        <taxon>Agaricomycotina</taxon>
        <taxon>Agaricomycetes</taxon>
        <taxon>Phallomycetidae</taxon>
        <taxon>Geastrales</taxon>
        <taxon>Sphaerobolaceae</taxon>
        <taxon>Sphaerobolus</taxon>
    </lineage>
</organism>
<dbReference type="OrthoDB" id="422574at2759"/>
<dbReference type="InterPro" id="IPR004045">
    <property type="entry name" value="Glutathione_S-Trfase_N"/>
</dbReference>
<reference evidence="5 6" key="1">
    <citation type="submission" date="2014-06" db="EMBL/GenBank/DDBJ databases">
        <title>Evolutionary Origins and Diversification of the Mycorrhizal Mutualists.</title>
        <authorList>
            <consortium name="DOE Joint Genome Institute"/>
            <consortium name="Mycorrhizal Genomics Consortium"/>
            <person name="Kohler A."/>
            <person name="Kuo A."/>
            <person name="Nagy L.G."/>
            <person name="Floudas D."/>
            <person name="Copeland A."/>
            <person name="Barry K.W."/>
            <person name="Cichocki N."/>
            <person name="Veneault-Fourrey C."/>
            <person name="LaButti K."/>
            <person name="Lindquist E.A."/>
            <person name="Lipzen A."/>
            <person name="Lundell T."/>
            <person name="Morin E."/>
            <person name="Murat C."/>
            <person name="Riley R."/>
            <person name="Ohm R."/>
            <person name="Sun H."/>
            <person name="Tunlid A."/>
            <person name="Henrissat B."/>
            <person name="Grigoriev I.V."/>
            <person name="Hibbett D.S."/>
            <person name="Martin F."/>
        </authorList>
    </citation>
    <scope>NUCLEOTIDE SEQUENCE [LARGE SCALE GENOMIC DNA]</scope>
    <source>
        <strain evidence="5 6">SS14</strain>
    </source>
</reference>
<gene>
    <name evidence="5" type="ORF">M422DRAFT_273063</name>
</gene>
<evidence type="ECO:0000259" key="4">
    <source>
        <dbReference type="PROSITE" id="PS50405"/>
    </source>
</evidence>
<keyword evidence="6" id="KW-1185">Reference proteome</keyword>
<dbReference type="HOGENOM" id="CLU_011226_14_0_1"/>
<dbReference type="PANTHER" id="PTHR44051:SF8">
    <property type="entry name" value="GLUTATHIONE S-TRANSFERASE GSTA"/>
    <property type="match status" value="1"/>
</dbReference>
<dbReference type="PROSITE" id="PS50405">
    <property type="entry name" value="GST_CTER"/>
    <property type="match status" value="1"/>
</dbReference>
<dbReference type="SFLD" id="SFLDS00019">
    <property type="entry name" value="Glutathione_Transferase_(cytos"/>
    <property type="match status" value="1"/>
</dbReference>
<dbReference type="Pfam" id="PF02798">
    <property type="entry name" value="GST_N"/>
    <property type="match status" value="1"/>
</dbReference>
<dbReference type="SFLD" id="SFLDG00358">
    <property type="entry name" value="Main_(cytGST)"/>
    <property type="match status" value="1"/>
</dbReference>